<dbReference type="GO" id="GO:0004519">
    <property type="term" value="F:endonuclease activity"/>
    <property type="evidence" value="ECO:0007669"/>
    <property type="project" value="UniProtKB-KW"/>
</dbReference>
<dbReference type="InterPro" id="IPR052892">
    <property type="entry name" value="NA-targeting_endonuclease"/>
</dbReference>
<keyword evidence="2" id="KW-0540">Nuclease</keyword>
<gene>
    <name evidence="2" type="ORF">B0I21_103265</name>
</gene>
<proteinExistence type="predicted"/>
<name>A0A4R7D709_9SPHI</name>
<dbReference type="PANTHER" id="PTHR33877">
    <property type="entry name" value="SLL1193 PROTEIN"/>
    <property type="match status" value="1"/>
</dbReference>
<dbReference type="PANTHER" id="PTHR33877:SF2">
    <property type="entry name" value="OS07G0170200 PROTEIN"/>
    <property type="match status" value="1"/>
</dbReference>
<evidence type="ECO:0000313" key="3">
    <source>
        <dbReference type="Proteomes" id="UP000294752"/>
    </source>
</evidence>
<dbReference type="Pfam" id="PF01844">
    <property type="entry name" value="HNH"/>
    <property type="match status" value="1"/>
</dbReference>
<organism evidence="2 3">
    <name type="scientific">Sphingobacterium paludis</name>
    <dbReference type="NCBI Taxonomy" id="1476465"/>
    <lineage>
        <taxon>Bacteria</taxon>
        <taxon>Pseudomonadati</taxon>
        <taxon>Bacteroidota</taxon>
        <taxon>Sphingobacteriia</taxon>
        <taxon>Sphingobacteriales</taxon>
        <taxon>Sphingobacteriaceae</taxon>
        <taxon>Sphingobacterium</taxon>
    </lineage>
</organism>
<protein>
    <submittedName>
        <fullName evidence="2">HNH endonuclease</fullName>
    </submittedName>
</protein>
<dbReference type="RefSeq" id="WP_394346346.1">
    <property type="nucleotide sequence ID" value="NZ_SNZV01000003.1"/>
</dbReference>
<keyword evidence="2" id="KW-0255">Endonuclease</keyword>
<evidence type="ECO:0000313" key="2">
    <source>
        <dbReference type="EMBL" id="TDS14766.1"/>
    </source>
</evidence>
<evidence type="ECO:0000259" key="1">
    <source>
        <dbReference type="SMART" id="SM00507"/>
    </source>
</evidence>
<dbReference type="EMBL" id="SNZV01000003">
    <property type="protein sequence ID" value="TDS14766.1"/>
    <property type="molecule type" value="Genomic_DNA"/>
</dbReference>
<dbReference type="Proteomes" id="UP000294752">
    <property type="component" value="Unassembled WGS sequence"/>
</dbReference>
<dbReference type="Gene3D" id="1.10.30.50">
    <property type="match status" value="1"/>
</dbReference>
<reference evidence="2 3" key="1">
    <citation type="submission" date="2019-03" db="EMBL/GenBank/DDBJ databases">
        <title>Genomic Encyclopedia of Type Strains, Phase III (KMG-III): the genomes of soil and plant-associated and newly described type strains.</title>
        <authorList>
            <person name="Whitman W."/>
        </authorList>
    </citation>
    <scope>NUCLEOTIDE SEQUENCE [LARGE SCALE GENOMIC DNA]</scope>
    <source>
        <strain evidence="2 3">CGMCC 1.12801</strain>
    </source>
</reference>
<dbReference type="CDD" id="cd00085">
    <property type="entry name" value="HNHc"/>
    <property type="match status" value="1"/>
</dbReference>
<dbReference type="AlphaFoldDB" id="A0A4R7D709"/>
<feature type="domain" description="HNH nuclease" evidence="1">
    <location>
        <begin position="108"/>
        <end position="157"/>
    </location>
</feature>
<dbReference type="InterPro" id="IPR002711">
    <property type="entry name" value="HNH"/>
</dbReference>
<comment type="caution">
    <text evidence="2">The sequence shown here is derived from an EMBL/GenBank/DDBJ whole genome shotgun (WGS) entry which is preliminary data.</text>
</comment>
<sequence length="164" mass="19267">MGRNLFTMSNVLDLDLFSNPLPNTKWGNFLHLSAANLTVYNSRLDTLYLAKYNSRLFKRHYRRLKKLRRSKGYSIAYIEMMLLKLRDIRFRNTEYEELRKSFASSRKMLFIALNKNQKNCQHCGSDKNLSIDHIRPLSKGGSNNISNMQILCVSCNSRKGNKWH</sequence>
<keyword evidence="3" id="KW-1185">Reference proteome</keyword>
<dbReference type="InterPro" id="IPR003615">
    <property type="entry name" value="HNH_nuc"/>
</dbReference>
<dbReference type="SMART" id="SM00507">
    <property type="entry name" value="HNHc"/>
    <property type="match status" value="1"/>
</dbReference>
<keyword evidence="2" id="KW-0378">Hydrolase</keyword>
<accession>A0A4R7D709</accession>